<gene>
    <name evidence="16" type="ORF">OSTQU699_LOCUS3303</name>
</gene>
<comment type="caution">
    <text evidence="16">The sequence shown here is derived from an EMBL/GenBank/DDBJ whole genome shotgun (WGS) entry which is preliminary data.</text>
</comment>
<dbReference type="SUPFAM" id="SSF48179">
    <property type="entry name" value="6-phosphogluconate dehydrogenase C-terminal domain-like"/>
    <property type="match status" value="1"/>
</dbReference>
<evidence type="ECO:0000256" key="4">
    <source>
        <dbReference type="ARBA" id="ARBA00010318"/>
    </source>
</evidence>
<evidence type="ECO:0000256" key="11">
    <source>
        <dbReference type="ARBA" id="ARBA00030593"/>
    </source>
</evidence>
<dbReference type="PANTHER" id="PTHR21371:SF1">
    <property type="entry name" value="KETOL-ACID REDUCTOISOMERASE, MITOCHONDRIAL"/>
    <property type="match status" value="1"/>
</dbReference>
<keyword evidence="9 12" id="KW-0100">Branched-chain amino acid biosynthesis</keyword>
<feature type="binding site" evidence="12">
    <location>
        <position position="294"/>
    </location>
    <ligand>
        <name>Mg(2+)</name>
        <dbReference type="ChEBI" id="CHEBI:18420"/>
        <label>2</label>
    </ligand>
</feature>
<dbReference type="Gene3D" id="3.40.50.720">
    <property type="entry name" value="NAD(P)-binding Rossmann-like Domain"/>
    <property type="match status" value="1"/>
</dbReference>
<evidence type="ECO:0000313" key="17">
    <source>
        <dbReference type="Proteomes" id="UP000708148"/>
    </source>
</evidence>
<dbReference type="OrthoDB" id="10255643at2759"/>
<dbReference type="InterPro" id="IPR008927">
    <property type="entry name" value="6-PGluconate_DH-like_C_sf"/>
</dbReference>
<dbReference type="PROSITE" id="PS51850">
    <property type="entry name" value="KARI_N"/>
    <property type="match status" value="1"/>
</dbReference>
<accession>A0A8S1IV07</accession>
<comment type="pathway">
    <text evidence="2">Amino-acid biosynthesis; L-valine biosynthesis; L-valine from pyruvate: step 2/4.</text>
</comment>
<dbReference type="InterPro" id="IPR013116">
    <property type="entry name" value="KARI_N"/>
</dbReference>
<organism evidence="16 17">
    <name type="scientific">Ostreobium quekettii</name>
    <dbReference type="NCBI Taxonomy" id="121088"/>
    <lineage>
        <taxon>Eukaryota</taxon>
        <taxon>Viridiplantae</taxon>
        <taxon>Chlorophyta</taxon>
        <taxon>core chlorophytes</taxon>
        <taxon>Ulvophyceae</taxon>
        <taxon>TCBD clade</taxon>
        <taxon>Bryopsidales</taxon>
        <taxon>Ostreobineae</taxon>
        <taxon>Ostreobiaceae</taxon>
        <taxon>Ostreobium</taxon>
    </lineage>
</organism>
<dbReference type="Gene3D" id="1.10.1040.10">
    <property type="entry name" value="N-(1-d-carboxylethyl)-l-norvaline Dehydrogenase, domain 2"/>
    <property type="match status" value="1"/>
</dbReference>
<dbReference type="GO" id="GO:0046872">
    <property type="term" value="F:metal ion binding"/>
    <property type="evidence" value="ECO:0007669"/>
    <property type="project" value="UniProtKB-UniRule"/>
</dbReference>
<dbReference type="GO" id="GO:0009097">
    <property type="term" value="P:isoleucine biosynthetic process"/>
    <property type="evidence" value="ECO:0007669"/>
    <property type="project" value="UniProtKB-UniRule"/>
</dbReference>
<keyword evidence="8 12" id="KW-0560">Oxidoreductase</keyword>
<comment type="cofactor">
    <cofactor evidence="1">
        <name>Mg(2+)</name>
        <dbReference type="ChEBI" id="CHEBI:18420"/>
    </cofactor>
</comment>
<evidence type="ECO:0000256" key="10">
    <source>
        <dbReference type="ARBA" id="ARBA00030209"/>
    </source>
</evidence>
<dbReference type="GO" id="GO:0004455">
    <property type="term" value="F:ketol-acid reductoisomerase activity"/>
    <property type="evidence" value="ECO:0007669"/>
    <property type="project" value="UniProtKB-UniRule"/>
</dbReference>
<reference evidence="16" key="1">
    <citation type="submission" date="2020-12" db="EMBL/GenBank/DDBJ databases">
        <authorList>
            <person name="Iha C."/>
        </authorList>
    </citation>
    <scope>NUCLEOTIDE SEQUENCE</scope>
</reference>
<evidence type="ECO:0000256" key="7">
    <source>
        <dbReference type="ARBA" id="ARBA00022842"/>
    </source>
</evidence>
<dbReference type="GO" id="GO:0005739">
    <property type="term" value="C:mitochondrion"/>
    <property type="evidence" value="ECO:0007669"/>
    <property type="project" value="TreeGrafter"/>
</dbReference>
<evidence type="ECO:0000256" key="13">
    <source>
        <dbReference type="SAM" id="MobiDB-lite"/>
    </source>
</evidence>
<feature type="domain" description="KARI N-terminal Rossmann" evidence="14">
    <location>
        <begin position="85"/>
        <end position="289"/>
    </location>
</feature>
<dbReference type="Proteomes" id="UP000708148">
    <property type="component" value="Unassembled WGS sequence"/>
</dbReference>
<feature type="binding site" evidence="12">
    <location>
        <position position="298"/>
    </location>
    <ligand>
        <name>Mg(2+)</name>
        <dbReference type="ChEBI" id="CHEBI:18420"/>
        <label>1</label>
    </ligand>
</feature>
<comment type="pathway">
    <text evidence="3">Amino-acid biosynthesis; L-isoleucine biosynthesis; L-isoleucine from 2-oxobutanoate: step 2/4.</text>
</comment>
<evidence type="ECO:0000259" key="15">
    <source>
        <dbReference type="PROSITE" id="PS51851"/>
    </source>
</evidence>
<evidence type="ECO:0000313" key="16">
    <source>
        <dbReference type="EMBL" id="CAD7697942.1"/>
    </source>
</evidence>
<dbReference type="EMBL" id="CAJHUC010000733">
    <property type="protein sequence ID" value="CAD7697942.1"/>
    <property type="molecule type" value="Genomic_DNA"/>
</dbReference>
<comment type="similarity">
    <text evidence="4 12">Belongs to the ketol-acid reductoisomerase family.</text>
</comment>
<dbReference type="GO" id="GO:0009099">
    <property type="term" value="P:L-valine biosynthetic process"/>
    <property type="evidence" value="ECO:0007669"/>
    <property type="project" value="UniProtKB-UniRule"/>
</dbReference>
<evidence type="ECO:0000259" key="14">
    <source>
        <dbReference type="PROSITE" id="PS51850"/>
    </source>
</evidence>
<dbReference type="SUPFAM" id="SSF51735">
    <property type="entry name" value="NAD(P)-binding Rossmann-fold domains"/>
    <property type="match status" value="1"/>
</dbReference>
<keyword evidence="7 12" id="KW-0460">Magnesium</keyword>
<dbReference type="InterPro" id="IPR013023">
    <property type="entry name" value="KARI"/>
</dbReference>
<evidence type="ECO:0000256" key="5">
    <source>
        <dbReference type="ARBA" id="ARBA00022605"/>
    </source>
</evidence>
<evidence type="ECO:0000256" key="12">
    <source>
        <dbReference type="PROSITE-ProRule" id="PRU01198"/>
    </source>
</evidence>
<evidence type="ECO:0000256" key="6">
    <source>
        <dbReference type="ARBA" id="ARBA00022723"/>
    </source>
</evidence>
<feature type="region of interest" description="Disordered" evidence="13">
    <location>
        <begin position="1"/>
        <end position="24"/>
    </location>
</feature>
<evidence type="ECO:0000256" key="9">
    <source>
        <dbReference type="ARBA" id="ARBA00023304"/>
    </source>
</evidence>
<dbReference type="PROSITE" id="PS51851">
    <property type="entry name" value="KARI_C"/>
    <property type="match status" value="1"/>
</dbReference>
<dbReference type="AlphaFoldDB" id="A0A8S1IV07"/>
<dbReference type="InterPro" id="IPR000506">
    <property type="entry name" value="KARI_C"/>
</dbReference>
<dbReference type="Pfam" id="PF01450">
    <property type="entry name" value="KARI_C"/>
    <property type="match status" value="1"/>
</dbReference>
<feature type="domain" description="KARI C-terminal knotted" evidence="15">
    <location>
        <begin position="286"/>
        <end position="428"/>
    </location>
</feature>
<evidence type="ECO:0000256" key="3">
    <source>
        <dbReference type="ARBA" id="ARBA00004885"/>
    </source>
</evidence>
<sequence>MAQHTRSAKRIAGAAAQTPRPLSSKAAGICGRPFIHSLLAQPRGRPSAHRRCAQPIISASADGDFETAVFDKESVTMAGVAESIVRGGRDKLTLLPKAFAGIRQVGVIGWGSQGPAQAQNLKESLEAAGMGGDVKVVVGLREGSSSAAEAEGCGFSKAEGTLGEVYDVIAGSDLVMLLISDAAQAKLYPRILAAMKPGATLGLSHGFLLGVMTNDGVDFRPDINVVLVAPKGMGPSVRQLYQQGKDVNGAGINCSFAVHQDFTGTATDIALGWAIAIGAPFAFRTTLESEYKSDIYGERCILLGAVHGIVESLFRRYTSEGMSPEDAFNRSVESITGPISRTISTKGMLALYGSLDAAGKKTFEKAYSASYKAALDICLEVYDEVSSGSEIQSVIRRCARLDEFPMATIDQTYMWQVGKKVRAQRVEADIPLDPFTAGVYVAVMMATVEVLRRNGHPYSEICNESIIEAVDSLNPYMHARGVAFMVDNCSHTARLGSRKWYPRFMAALDEQAYVKIDNEEPVDEELLQNFFNSPVHGALATCSEMRPPVDIFVGGEGSDVGVGMGAARVEFKSTAVS</sequence>
<name>A0A8S1IV07_9CHLO</name>
<proteinExistence type="inferred from homology"/>
<keyword evidence="17" id="KW-1185">Reference proteome</keyword>
<dbReference type="InterPro" id="IPR013328">
    <property type="entry name" value="6PGD_dom2"/>
</dbReference>
<dbReference type="InterPro" id="IPR036291">
    <property type="entry name" value="NAD(P)-bd_dom_sf"/>
</dbReference>
<dbReference type="GO" id="GO:0009507">
    <property type="term" value="C:chloroplast"/>
    <property type="evidence" value="ECO:0007669"/>
    <property type="project" value="TreeGrafter"/>
</dbReference>
<keyword evidence="6 12" id="KW-0479">Metal-binding</keyword>
<dbReference type="PANTHER" id="PTHR21371">
    <property type="entry name" value="KETOL-ACID REDUCTOISOMERASE, MITOCHONDRIAL"/>
    <property type="match status" value="1"/>
</dbReference>
<feature type="binding site" evidence="12">
    <location>
        <position position="294"/>
    </location>
    <ligand>
        <name>Mg(2+)</name>
        <dbReference type="ChEBI" id="CHEBI:18420"/>
        <label>1</label>
    </ligand>
</feature>
<evidence type="ECO:0000256" key="8">
    <source>
        <dbReference type="ARBA" id="ARBA00023002"/>
    </source>
</evidence>
<dbReference type="Pfam" id="PF07991">
    <property type="entry name" value="KARI_N"/>
    <property type="match status" value="1"/>
</dbReference>
<protein>
    <recommendedName>
        <fullName evidence="11">Acetohydroxy-acid reductoisomerase</fullName>
    </recommendedName>
    <alternativeName>
        <fullName evidence="10">Alpha-keto-beta-hydroxylacyl reductoisomerase</fullName>
    </alternativeName>
</protein>
<keyword evidence="5 12" id="KW-0028">Amino-acid biosynthesis</keyword>
<evidence type="ECO:0000256" key="1">
    <source>
        <dbReference type="ARBA" id="ARBA00001946"/>
    </source>
</evidence>
<comment type="caution">
    <text evidence="12">Lacks conserved residue(s) required for the propagation of feature annotation.</text>
</comment>
<evidence type="ECO:0000256" key="2">
    <source>
        <dbReference type="ARBA" id="ARBA00004864"/>
    </source>
</evidence>